<sequence>MDYTTFIVCGIVLIIFLVVNFRNKKKSKERKSRKFMSNYKRKE</sequence>
<keyword evidence="1" id="KW-0472">Membrane</keyword>
<keyword evidence="1" id="KW-1133">Transmembrane helix</keyword>
<keyword evidence="1" id="KW-0812">Transmembrane</keyword>
<dbReference type="STRING" id="867900.Celly_0039"/>
<feature type="transmembrane region" description="Helical" evidence="1">
    <location>
        <begin position="6"/>
        <end position="23"/>
    </location>
</feature>
<accession>F0RFD2</accession>
<evidence type="ECO:0000313" key="2">
    <source>
        <dbReference type="EMBL" id="ADY27874.1"/>
    </source>
</evidence>
<protein>
    <submittedName>
        <fullName evidence="2">Uncharacterized protein</fullName>
    </submittedName>
</protein>
<dbReference type="KEGG" id="cly:Celly_0039"/>
<evidence type="ECO:0000256" key="1">
    <source>
        <dbReference type="SAM" id="Phobius"/>
    </source>
</evidence>
<organism evidence="2 3">
    <name type="scientific">Cellulophaga lytica (strain ATCC 23178 / DSM 7489 / JCM 8516 / NBRC 14961 / NCIMB 1423 / VKM B-1433 / Cy l20)</name>
    <dbReference type="NCBI Taxonomy" id="867900"/>
    <lineage>
        <taxon>Bacteria</taxon>
        <taxon>Pseudomonadati</taxon>
        <taxon>Bacteroidota</taxon>
        <taxon>Flavobacteriia</taxon>
        <taxon>Flavobacteriales</taxon>
        <taxon>Flavobacteriaceae</taxon>
        <taxon>Cellulophaga</taxon>
    </lineage>
</organism>
<evidence type="ECO:0000313" key="3">
    <source>
        <dbReference type="Proteomes" id="UP000007487"/>
    </source>
</evidence>
<dbReference type="Proteomes" id="UP000007487">
    <property type="component" value="Chromosome"/>
</dbReference>
<proteinExistence type="predicted"/>
<dbReference type="AlphaFoldDB" id="F0RFD2"/>
<dbReference type="HOGENOM" id="CLU_3231339_0_0_10"/>
<reference evidence="2 3" key="1">
    <citation type="journal article" date="2011" name="Stand. Genomic Sci.">
        <title>Complete genome sequence of Cellulophaga lytica type strain (LIM- 21).</title>
        <authorList>
            <person name="Pati A."/>
            <person name="Abt B."/>
            <person name="Teshima H."/>
            <person name="Nolan M."/>
            <person name="Lapidus A."/>
            <person name="Lucas S."/>
            <person name="Hammon N."/>
            <person name="Deshpande S."/>
            <person name="Cheng J.F."/>
            <person name="Tapia R."/>
            <person name="Han C."/>
            <person name="Goodwin L."/>
            <person name="Pitluck S."/>
            <person name="Liolios K."/>
            <person name="Pagani I."/>
            <person name="Mavromatis K."/>
            <person name="Ovchinikova G."/>
            <person name="Chen A."/>
            <person name="Palaniappan K."/>
            <person name="Land M."/>
            <person name="Hauser L."/>
            <person name="Jeffries C.D."/>
            <person name="Detter J.C."/>
            <person name="Brambilla E.M."/>
            <person name="Kannan K.P."/>
            <person name="Rohde M."/>
            <person name="Spring S."/>
            <person name="Goker M."/>
            <person name="Woyke T."/>
            <person name="Bristow J."/>
            <person name="Eisen J.A."/>
            <person name="Markowitz V."/>
            <person name="Hugenholtz P."/>
            <person name="Kyrpides N.C."/>
            <person name="Klenk H.P."/>
            <person name="Ivanova N."/>
        </authorList>
    </citation>
    <scope>NUCLEOTIDE SEQUENCE [LARGE SCALE GENOMIC DNA]</scope>
    <source>
        <strain evidence="3">ATCC 23178 / DSM 7489 / JCM 8516 / NBRC 14961 / NCIMB 1423 / VKM B-1433 / Cy l20</strain>
    </source>
</reference>
<keyword evidence="3" id="KW-1185">Reference proteome</keyword>
<name>F0RFD2_CELLC</name>
<dbReference type="EMBL" id="CP002534">
    <property type="protein sequence ID" value="ADY27874.1"/>
    <property type="molecule type" value="Genomic_DNA"/>
</dbReference>
<gene>
    <name evidence="2" type="ordered locus">Celly_0039</name>
</gene>
<dbReference type="RefSeq" id="WP_013619623.1">
    <property type="nucleotide sequence ID" value="NC_015167.1"/>
</dbReference>